<accession>A0A2T7NNY5</accession>
<organism evidence="1 2">
    <name type="scientific">Pomacea canaliculata</name>
    <name type="common">Golden apple snail</name>
    <dbReference type="NCBI Taxonomy" id="400727"/>
    <lineage>
        <taxon>Eukaryota</taxon>
        <taxon>Metazoa</taxon>
        <taxon>Spiralia</taxon>
        <taxon>Lophotrochozoa</taxon>
        <taxon>Mollusca</taxon>
        <taxon>Gastropoda</taxon>
        <taxon>Caenogastropoda</taxon>
        <taxon>Architaenioglossa</taxon>
        <taxon>Ampullarioidea</taxon>
        <taxon>Ampullariidae</taxon>
        <taxon>Pomacea</taxon>
    </lineage>
</organism>
<evidence type="ECO:0000313" key="1">
    <source>
        <dbReference type="EMBL" id="PVD22878.1"/>
    </source>
</evidence>
<reference evidence="1 2" key="1">
    <citation type="submission" date="2018-04" db="EMBL/GenBank/DDBJ databases">
        <title>The genome of golden apple snail Pomacea canaliculata provides insight into stress tolerance and invasive adaptation.</title>
        <authorList>
            <person name="Liu C."/>
            <person name="Liu B."/>
            <person name="Ren Y."/>
            <person name="Zhang Y."/>
            <person name="Wang H."/>
            <person name="Li S."/>
            <person name="Jiang F."/>
            <person name="Yin L."/>
            <person name="Zhang G."/>
            <person name="Qian W."/>
            <person name="Fan W."/>
        </authorList>
    </citation>
    <scope>NUCLEOTIDE SEQUENCE [LARGE SCALE GENOMIC DNA]</scope>
    <source>
        <strain evidence="1">SZHN2017</strain>
        <tissue evidence="1">Muscle</tissue>
    </source>
</reference>
<dbReference type="AlphaFoldDB" id="A0A2T7NNY5"/>
<dbReference type="EMBL" id="PZQS01000010">
    <property type="protein sequence ID" value="PVD22878.1"/>
    <property type="molecule type" value="Genomic_DNA"/>
</dbReference>
<comment type="caution">
    <text evidence="1">The sequence shown here is derived from an EMBL/GenBank/DDBJ whole genome shotgun (WGS) entry which is preliminary data.</text>
</comment>
<dbReference type="Proteomes" id="UP000245119">
    <property type="component" value="Linkage Group LG10"/>
</dbReference>
<sequence length="69" mass="7738">MSTLPQWEVGKGRASLHRHLAPVCAQHQFRCRCTPVNNGFRHLPTRQQPLLGVKVHANNLAGGEAMRQE</sequence>
<name>A0A2T7NNY5_POMCA</name>
<gene>
    <name evidence="1" type="ORF">C0Q70_16137</name>
</gene>
<proteinExistence type="predicted"/>
<protein>
    <submittedName>
        <fullName evidence="1">Uncharacterized protein</fullName>
    </submittedName>
</protein>
<evidence type="ECO:0000313" key="2">
    <source>
        <dbReference type="Proteomes" id="UP000245119"/>
    </source>
</evidence>
<keyword evidence="2" id="KW-1185">Reference proteome</keyword>